<dbReference type="GO" id="GO:0008381">
    <property type="term" value="F:mechanosensitive monoatomic ion channel activity"/>
    <property type="evidence" value="ECO:0007669"/>
    <property type="project" value="UniProtKB-ARBA"/>
</dbReference>
<dbReference type="SUPFAM" id="SSF50182">
    <property type="entry name" value="Sm-like ribonucleoproteins"/>
    <property type="match status" value="1"/>
</dbReference>
<dbReference type="EMBL" id="WAGD01000022">
    <property type="protein sequence ID" value="KAB0881712.1"/>
    <property type="molecule type" value="Genomic_DNA"/>
</dbReference>
<evidence type="ECO:0000259" key="14">
    <source>
        <dbReference type="Pfam" id="PF21088"/>
    </source>
</evidence>
<feature type="transmembrane region" description="Helical" evidence="9">
    <location>
        <begin position="909"/>
        <end position="930"/>
    </location>
</feature>
<dbReference type="EMBL" id="MSAE01000002">
    <property type="protein sequence ID" value="PUX17940.1"/>
    <property type="molecule type" value="Genomic_DNA"/>
</dbReference>
<dbReference type="Pfam" id="PF21082">
    <property type="entry name" value="MS_channel_3rd"/>
    <property type="match status" value="1"/>
</dbReference>
<dbReference type="Pfam" id="PF12795">
    <property type="entry name" value="MscS_porin"/>
    <property type="match status" value="1"/>
</dbReference>
<dbReference type="Pfam" id="PF21088">
    <property type="entry name" value="MS_channel_1st"/>
    <property type="match status" value="1"/>
</dbReference>
<dbReference type="Pfam" id="PF12794">
    <property type="entry name" value="MscS_TM"/>
    <property type="match status" value="1"/>
</dbReference>
<dbReference type="InterPro" id="IPR049142">
    <property type="entry name" value="MS_channel_1st"/>
</dbReference>
<evidence type="ECO:0000313" key="18">
    <source>
        <dbReference type="Proteomes" id="UP000469927"/>
    </source>
</evidence>
<feature type="domain" description="Mechanosensitive ion channel transmembrane helices 2/3" evidence="14">
    <location>
        <begin position="915"/>
        <end position="956"/>
    </location>
</feature>
<feature type="domain" description="Mechanosensitive ion channel MscS" evidence="10">
    <location>
        <begin position="958"/>
        <end position="1023"/>
    </location>
</feature>
<dbReference type="GO" id="GO:0005886">
    <property type="term" value="C:plasma membrane"/>
    <property type="evidence" value="ECO:0007669"/>
    <property type="project" value="UniProtKB-SubCell"/>
</dbReference>
<dbReference type="FunFam" id="2.30.30.60:FF:000001">
    <property type="entry name" value="MscS Mechanosensitive ion channel"/>
    <property type="match status" value="1"/>
</dbReference>
<comment type="caution">
    <text evidence="16">The sequence shown here is derived from an EMBL/GenBank/DDBJ whole genome shotgun (WGS) entry which is preliminary data.</text>
</comment>
<dbReference type="Proteomes" id="UP000244378">
    <property type="component" value="Unassembled WGS sequence"/>
</dbReference>
<evidence type="ECO:0000313" key="16">
    <source>
        <dbReference type="EMBL" id="PUX17940.1"/>
    </source>
</evidence>
<evidence type="ECO:0000313" key="17">
    <source>
        <dbReference type="Proteomes" id="UP000244378"/>
    </source>
</evidence>
<evidence type="ECO:0000259" key="12">
    <source>
        <dbReference type="Pfam" id="PF12795"/>
    </source>
</evidence>
<keyword evidence="18" id="KW-1185">Reference proteome</keyword>
<organism evidence="16 17">
    <name type="scientific">Cronobacter muytjensii</name>
    <dbReference type="NCBI Taxonomy" id="413501"/>
    <lineage>
        <taxon>Bacteria</taxon>
        <taxon>Pseudomonadati</taxon>
        <taxon>Pseudomonadota</taxon>
        <taxon>Gammaproteobacteria</taxon>
        <taxon>Enterobacterales</taxon>
        <taxon>Enterobacteriaceae</taxon>
        <taxon>Cronobacter</taxon>
    </lineage>
</organism>
<keyword evidence="6 9" id="KW-1133">Transmembrane helix</keyword>
<evidence type="ECO:0000259" key="10">
    <source>
        <dbReference type="Pfam" id="PF00924"/>
    </source>
</evidence>
<comment type="similarity">
    <text evidence="2">Belongs to the MscS (TC 1.A.23) family.</text>
</comment>
<keyword evidence="4 9" id="KW-0812">Transmembrane</keyword>
<dbReference type="Pfam" id="PF00924">
    <property type="entry name" value="MS_channel_2nd"/>
    <property type="match status" value="1"/>
</dbReference>
<dbReference type="InterPro" id="IPR023408">
    <property type="entry name" value="MscS_beta-dom_sf"/>
</dbReference>
<dbReference type="Gene3D" id="2.30.30.60">
    <property type="match status" value="1"/>
</dbReference>
<protein>
    <submittedName>
        <fullName evidence="16">Mechanosensitive channel MscK</fullName>
    </submittedName>
</protein>
<keyword evidence="3" id="KW-1003">Cell membrane</keyword>
<dbReference type="InterPro" id="IPR011014">
    <property type="entry name" value="MscS_channel_TM-2"/>
</dbReference>
<dbReference type="OrthoDB" id="9799209at2"/>
<dbReference type="Gene3D" id="1.10.287.1260">
    <property type="match status" value="1"/>
</dbReference>
<dbReference type="FunFam" id="3.30.70.100:FF:000015">
    <property type="entry name" value="Potassium efflux system KefA"/>
    <property type="match status" value="1"/>
</dbReference>
<proteinExistence type="inferred from homology"/>
<dbReference type="NCBIfam" id="NF008438">
    <property type="entry name" value="PRK11281.1"/>
    <property type="match status" value="1"/>
</dbReference>
<feature type="transmembrane region" description="Helical" evidence="9">
    <location>
        <begin position="719"/>
        <end position="744"/>
    </location>
</feature>
<evidence type="ECO:0000259" key="13">
    <source>
        <dbReference type="Pfam" id="PF21082"/>
    </source>
</evidence>
<dbReference type="GO" id="GO:0009992">
    <property type="term" value="P:intracellular water homeostasis"/>
    <property type="evidence" value="ECO:0007669"/>
    <property type="project" value="TreeGrafter"/>
</dbReference>
<accession>A0A2T7AZ14</accession>
<feature type="transmembrane region" description="Helical" evidence="9">
    <location>
        <begin position="756"/>
        <end position="775"/>
    </location>
</feature>
<feature type="region of interest" description="Disordered" evidence="8">
    <location>
        <begin position="1130"/>
        <end position="1152"/>
    </location>
</feature>
<dbReference type="InterPro" id="IPR006686">
    <property type="entry name" value="MscS_channel_CS"/>
</dbReference>
<comment type="subcellular location">
    <subcellularLocation>
        <location evidence="1">Cell membrane</location>
        <topology evidence="1">Multi-pass membrane protein</topology>
    </subcellularLocation>
</comment>
<feature type="transmembrane region" description="Helical" evidence="9">
    <location>
        <begin position="686"/>
        <end position="707"/>
    </location>
</feature>
<dbReference type="InterPro" id="IPR011066">
    <property type="entry name" value="MscS_channel_C_sf"/>
</dbReference>
<dbReference type="FunFam" id="1.10.287.1260:FF:000002">
    <property type="entry name" value="Potassium efflux system KefA"/>
    <property type="match status" value="1"/>
</dbReference>
<feature type="transmembrane region" description="Helical" evidence="9">
    <location>
        <begin position="942"/>
        <end position="970"/>
    </location>
</feature>
<dbReference type="InterPro" id="IPR049278">
    <property type="entry name" value="MS_channel_C"/>
</dbReference>
<keyword evidence="7 9" id="KW-0472">Membrane</keyword>
<evidence type="ECO:0000256" key="6">
    <source>
        <dbReference type="ARBA" id="ARBA00022989"/>
    </source>
</evidence>
<gene>
    <name evidence="15" type="primary">mscK</name>
    <name evidence="16" type="ORF">AUN14_01025</name>
    <name evidence="15" type="ORF">FZI19_08970</name>
</gene>
<dbReference type="InterPro" id="IPR010920">
    <property type="entry name" value="LSM_dom_sf"/>
</dbReference>
<dbReference type="SUPFAM" id="SSF82861">
    <property type="entry name" value="Mechanosensitive channel protein MscS (YggB), transmembrane region"/>
    <property type="match status" value="1"/>
</dbReference>
<feature type="transmembrane region" description="Helical" evidence="9">
    <location>
        <begin position="824"/>
        <end position="848"/>
    </location>
</feature>
<dbReference type="InterPro" id="IPR025692">
    <property type="entry name" value="MscS_IM_dom1"/>
</dbReference>
<name>A0A2T7AZ14_9ENTR</name>
<dbReference type="AlphaFoldDB" id="A0A2T7AZ14"/>
<sequence length="1152" mass="130510">MRQSRGILCAVPVSPQAFRVRSGHDFIQMTMQHTTLSRRLTSAMLLTVLLMFGALSPVVAQAASASGEIPSRAEVQSQLDALGKQKNHSAQDKLTTEDLTATLETLDKIERIKQETVQLRQQVLQAPEKMRQATENLNALRNQDSDEVVRQTLKNLSLRQLESRVASVLDDLQTAQGDLATFNSQLVSLQTQPERVQNAMYNASQELQQIRNRLNGTAPGEETLRSSQQTLMLAQQALLNAQIDQQRKSLEGNTVLQDALQKQRDYTTAHINQLEHQLQLLQEAVNSKRLTITEKTAQEAIAPEDASSIQNNPLVRQELEVNHQLSQRLIDATQSGNNLVQQNIRVKNWLDRALQSERNLKEQISVLKGSLLLSRILYQQQQTLPSADELEDMTNRIADLRLEQFEVNQQRDALFQNDAFVAKLEEGHQSEINDDVHDALLQVVDMRRELLDQLNKQLGNQLMMAINLQINQQQLMSVSTNLQEMLTQQIFWVNSNKPMDWEWVKAFPQALHDQVKAMKITFNWEKAWPAMLKALLAGLPLLLIAGLIRWRFSWMRQYLNKLAGEVGQLRNDSQLHTPKAILINLIRALPVCLIILAVGLFVYVMQLNISDLLWAFSKELAMFWLVFGLCWRVLEKDGMAVSHFNMPATLTSHWRRQIVRVSLALLPLLFWSVLAELSPLHLMDDVLGQTMIFLNLLLISALVWPMCRDSWRDKESHTMRLVTVTVLSIVPVALLVLTATGYFYTTLRLAGRWIDTVYLVIIWNLLYQTVLRGLSVAARRIAYRRAVARRQNMVKEGAEGAEPVEETSLALDQVNQQTLRITMLVMFALFGLVFWAIWSDLITVFAYLDSIVLWHYNGTEAGAAVMKNVTLGSILFAVVAFMVAWALIRNLPGLLEVLVLSRLKMRQGASYAITTILNYVIIAAGAMTVFGSLGVSWDKLQWLAAALSVGLGFGLQEIFGNFVSGLIILFERPVRIGDTVTIGTFSGTVSKIRIRATTITDFDRKEVIIPNKAFVTERLINWSLTDTITRVVIRLGVAYGSDLDKVREILLKAAMEHPKVMHDPEPAVFFTTFGPSSLDHELRLYVRELRDRSYTVDELNRTIDRLCRESDINIAFNQLEVHLHNNHGEMHTEVKRDLRNDKNDGEANAAKA</sequence>
<feature type="domain" description="Mechanosensitive ion channel MscS C-terminal" evidence="13">
    <location>
        <begin position="1031"/>
        <end position="1114"/>
    </location>
</feature>
<evidence type="ECO:0000256" key="9">
    <source>
        <dbReference type="SAM" id="Phobius"/>
    </source>
</evidence>
<dbReference type="PROSITE" id="PS01246">
    <property type="entry name" value="UPF0003"/>
    <property type="match status" value="1"/>
</dbReference>
<feature type="domain" description="Mechanosensitive ion channel inner membrane" evidence="11">
    <location>
        <begin position="537"/>
        <end position="854"/>
    </location>
</feature>
<keyword evidence="5" id="KW-0732">Signal</keyword>
<dbReference type="PANTHER" id="PTHR30347:SF1">
    <property type="entry name" value="MECHANOSENSITIVE CHANNEL MSCK"/>
    <property type="match status" value="1"/>
</dbReference>
<evidence type="ECO:0000256" key="1">
    <source>
        <dbReference type="ARBA" id="ARBA00004651"/>
    </source>
</evidence>
<feature type="transmembrane region" description="Helical" evidence="9">
    <location>
        <begin position="654"/>
        <end position="674"/>
    </location>
</feature>
<dbReference type="SUPFAM" id="SSF82689">
    <property type="entry name" value="Mechanosensitive channel protein MscS (YggB), C-terminal domain"/>
    <property type="match status" value="1"/>
</dbReference>
<feature type="domain" description="Mechanosensitive ion channel MscS porin" evidence="12">
    <location>
        <begin position="78"/>
        <end position="317"/>
    </location>
</feature>
<evidence type="ECO:0000256" key="5">
    <source>
        <dbReference type="ARBA" id="ARBA00022729"/>
    </source>
</evidence>
<evidence type="ECO:0000256" key="4">
    <source>
        <dbReference type="ARBA" id="ARBA00022692"/>
    </source>
</evidence>
<feature type="compositionally biased region" description="Basic and acidic residues" evidence="8">
    <location>
        <begin position="1130"/>
        <end position="1145"/>
    </location>
</feature>
<feature type="transmembrane region" description="Helical" evidence="9">
    <location>
        <begin position="585"/>
        <end position="606"/>
    </location>
</feature>
<evidence type="ECO:0000256" key="7">
    <source>
        <dbReference type="ARBA" id="ARBA00023136"/>
    </source>
</evidence>
<dbReference type="InterPro" id="IPR052702">
    <property type="entry name" value="MscS-like_channel"/>
</dbReference>
<evidence type="ECO:0000256" key="3">
    <source>
        <dbReference type="ARBA" id="ARBA00022475"/>
    </source>
</evidence>
<evidence type="ECO:0000256" key="2">
    <source>
        <dbReference type="ARBA" id="ARBA00008017"/>
    </source>
</evidence>
<reference evidence="16 17" key="1">
    <citation type="submission" date="2016-12" db="EMBL/GenBank/DDBJ databases">
        <title>Analysis of the Molecular Diversity Among Cronobacter Species Isolated from Filth Flies Using a Pan Genomic DNA Microarray.</title>
        <authorList>
            <person name="Pava-Ripoll M."/>
            <person name="Tall B."/>
            <person name="Farber J."/>
            <person name="Fanning S."/>
            <person name="Lehner A."/>
            <person name="Stephan R."/>
            <person name="Pagotto F."/>
            <person name="Iverson C."/>
            <person name="Ziobro G."/>
            <person name="Miller A."/>
            <person name="Pearson R."/>
            <person name="Yan Q."/>
            <person name="Kim M."/>
            <person name="Jeong S."/>
            <person name="Park J."/>
            <person name="Jun S."/>
            <person name="Choi H."/>
            <person name="Chung T."/>
            <person name="Yoo Y."/>
            <person name="Park E."/>
            <person name="Hwang S."/>
            <person name="Lee B."/>
            <person name="Sathyamoorthy V."/>
            <person name="Carter L."/>
            <person name="Mammel M."/>
            <person name="Jackson S."/>
            <person name="Kothary M."/>
            <person name="Patel I."/>
            <person name="Grim C."/>
            <person name="Gopinath G."/>
            <person name="Gangiredla J."/>
            <person name="Chase H."/>
        </authorList>
    </citation>
    <scope>NUCLEOTIDE SEQUENCE [LARGE SCALE GENOMIC DNA]</scope>
    <source>
        <strain evidence="16 17">MOD1-Md1s</strain>
    </source>
</reference>
<dbReference type="Proteomes" id="UP000469927">
    <property type="component" value="Unassembled WGS sequence"/>
</dbReference>
<evidence type="ECO:0000259" key="11">
    <source>
        <dbReference type="Pfam" id="PF12794"/>
    </source>
</evidence>
<evidence type="ECO:0000313" key="15">
    <source>
        <dbReference type="EMBL" id="KAB0881712.1"/>
    </source>
</evidence>
<feature type="transmembrane region" description="Helical" evidence="9">
    <location>
        <begin position="527"/>
        <end position="548"/>
    </location>
</feature>
<dbReference type="PANTHER" id="PTHR30347">
    <property type="entry name" value="POTASSIUM CHANNEL RELATED"/>
    <property type="match status" value="1"/>
</dbReference>
<dbReference type="Gene3D" id="3.30.70.100">
    <property type="match status" value="1"/>
</dbReference>
<dbReference type="InterPro" id="IPR006685">
    <property type="entry name" value="MscS_channel_2nd"/>
</dbReference>
<reference evidence="15 18" key="2">
    <citation type="submission" date="2019-08" db="EMBL/GenBank/DDBJ databases">
        <title>Prevalence, distribution, and phylogeny of type two toxin-antitoxin genes possessed by Cronobacter species where C. sakazakii homologs follow sequence type lineages.</title>
        <authorList>
            <person name="Finkelstein S."/>
            <person name="Negrete F."/>
            <person name="Jang H."/>
            <person name="Gopinath G.R."/>
            <person name="Tall B.D."/>
        </authorList>
    </citation>
    <scope>NUCLEOTIDE SEQUENCE [LARGE SCALE GENOMIC DNA]</scope>
    <source>
        <strain evidence="15 18">MOD1_GK1257</strain>
    </source>
</reference>
<dbReference type="InterPro" id="IPR024393">
    <property type="entry name" value="MscS_porin"/>
</dbReference>
<feature type="transmembrane region" description="Helical" evidence="9">
    <location>
        <begin position="612"/>
        <end position="634"/>
    </location>
</feature>
<evidence type="ECO:0000256" key="8">
    <source>
        <dbReference type="SAM" id="MobiDB-lite"/>
    </source>
</evidence>
<feature type="transmembrane region" description="Helical" evidence="9">
    <location>
        <begin position="868"/>
        <end position="888"/>
    </location>
</feature>